<feature type="domain" description="BAH" evidence="8">
    <location>
        <begin position="385"/>
        <end position="503"/>
    </location>
</feature>
<accession>A0A0A2W0G2</accession>
<dbReference type="EMBL" id="ANFO01000159">
    <property type="protein sequence ID" value="KGQ11925.1"/>
    <property type="molecule type" value="Genomic_DNA"/>
</dbReference>
<evidence type="ECO:0000259" key="11">
    <source>
        <dbReference type="PROSITE" id="PS51805"/>
    </source>
</evidence>
<feature type="compositionally biased region" description="Low complexity" evidence="6">
    <location>
        <begin position="1577"/>
        <end position="1586"/>
    </location>
</feature>
<dbReference type="InterPro" id="IPR029617">
    <property type="entry name" value="Snt2"/>
</dbReference>
<evidence type="ECO:0000256" key="2">
    <source>
        <dbReference type="ARBA" id="ARBA00022771"/>
    </source>
</evidence>
<dbReference type="OrthoDB" id="336088at2759"/>
<dbReference type="Pfam" id="PF13831">
    <property type="entry name" value="PHD_2"/>
    <property type="match status" value="1"/>
</dbReference>
<dbReference type="SUPFAM" id="SSF57903">
    <property type="entry name" value="FYVE/PHD zinc finger"/>
    <property type="match status" value="2"/>
</dbReference>
<evidence type="ECO:0000259" key="10">
    <source>
        <dbReference type="PROSITE" id="PS51293"/>
    </source>
</evidence>
<dbReference type="InterPro" id="IPR019787">
    <property type="entry name" value="Znf_PHD-finger"/>
</dbReference>
<evidence type="ECO:0000259" key="9">
    <source>
        <dbReference type="PROSITE" id="PS51156"/>
    </source>
</evidence>
<dbReference type="PROSITE" id="PS51293">
    <property type="entry name" value="SANT"/>
    <property type="match status" value="1"/>
</dbReference>
<evidence type="ECO:0000313" key="12">
    <source>
        <dbReference type="EMBL" id="KGQ11925.1"/>
    </source>
</evidence>
<feature type="compositionally biased region" description="Pro residues" evidence="6">
    <location>
        <begin position="1696"/>
        <end position="1712"/>
    </location>
</feature>
<organism evidence="12 13">
    <name type="scientific">Beauveria bassiana D1-5</name>
    <dbReference type="NCBI Taxonomy" id="1245745"/>
    <lineage>
        <taxon>Eukaryota</taxon>
        <taxon>Fungi</taxon>
        <taxon>Dikarya</taxon>
        <taxon>Ascomycota</taxon>
        <taxon>Pezizomycotina</taxon>
        <taxon>Sordariomycetes</taxon>
        <taxon>Hypocreomycetidae</taxon>
        <taxon>Hypocreales</taxon>
        <taxon>Cordycipitaceae</taxon>
        <taxon>Beauveria</taxon>
    </lineage>
</organism>
<comment type="caution">
    <text evidence="12">The sequence shown here is derived from an EMBL/GenBank/DDBJ whole genome shotgun (WGS) entry which is preliminary data.</text>
</comment>
<feature type="compositionally biased region" description="Polar residues" evidence="6">
    <location>
        <begin position="1767"/>
        <end position="1776"/>
    </location>
</feature>
<feature type="domain" description="SANT" evidence="10">
    <location>
        <begin position="830"/>
        <end position="875"/>
    </location>
</feature>
<dbReference type="PROSITE" id="PS50016">
    <property type="entry name" value="ZF_PHD_2"/>
    <property type="match status" value="1"/>
</dbReference>
<feature type="region of interest" description="Disordered" evidence="6">
    <location>
        <begin position="1203"/>
        <end position="1222"/>
    </location>
</feature>
<evidence type="ECO:0000256" key="4">
    <source>
        <dbReference type="ARBA" id="ARBA00023242"/>
    </source>
</evidence>
<keyword evidence="4" id="KW-0539">Nucleus</keyword>
<protein>
    <submittedName>
        <fullName evidence="12">SANT domain-containing protein 2</fullName>
    </submittedName>
</protein>
<dbReference type="InterPro" id="IPR001965">
    <property type="entry name" value="Znf_PHD"/>
</dbReference>
<keyword evidence="1" id="KW-0479">Metal-binding</keyword>
<dbReference type="GO" id="GO:0003682">
    <property type="term" value="F:chromatin binding"/>
    <property type="evidence" value="ECO:0007669"/>
    <property type="project" value="InterPro"/>
</dbReference>
<dbReference type="InterPro" id="IPR011011">
    <property type="entry name" value="Znf_FYVE_PHD"/>
</dbReference>
<feature type="domain" description="ELM2" evidence="9">
    <location>
        <begin position="676"/>
        <end position="820"/>
    </location>
</feature>
<dbReference type="Pfam" id="PF00628">
    <property type="entry name" value="PHD"/>
    <property type="match status" value="1"/>
</dbReference>
<dbReference type="Pfam" id="PF01426">
    <property type="entry name" value="BAH"/>
    <property type="match status" value="1"/>
</dbReference>
<dbReference type="SMART" id="SM00439">
    <property type="entry name" value="BAH"/>
    <property type="match status" value="1"/>
</dbReference>
<feature type="compositionally biased region" description="Low complexity" evidence="6">
    <location>
        <begin position="323"/>
        <end position="341"/>
    </location>
</feature>
<dbReference type="GO" id="GO:0048189">
    <property type="term" value="C:Lid2 complex"/>
    <property type="evidence" value="ECO:0007669"/>
    <property type="project" value="TreeGrafter"/>
</dbReference>
<dbReference type="InterPro" id="IPR001025">
    <property type="entry name" value="BAH_dom"/>
</dbReference>
<dbReference type="Gene3D" id="2.30.30.490">
    <property type="match status" value="1"/>
</dbReference>
<dbReference type="CDD" id="cd15497">
    <property type="entry name" value="PHD1_Snt2p_like"/>
    <property type="match status" value="1"/>
</dbReference>
<feature type="compositionally biased region" description="Pro residues" evidence="6">
    <location>
        <begin position="1735"/>
        <end position="1748"/>
    </location>
</feature>
<feature type="compositionally biased region" description="Polar residues" evidence="6">
    <location>
        <begin position="345"/>
        <end position="356"/>
    </location>
</feature>
<feature type="compositionally biased region" description="Pro residues" evidence="6">
    <location>
        <begin position="1521"/>
        <end position="1530"/>
    </location>
</feature>
<dbReference type="GO" id="GO:0036205">
    <property type="term" value="P:histone catabolic process"/>
    <property type="evidence" value="ECO:0007669"/>
    <property type="project" value="TreeGrafter"/>
</dbReference>
<feature type="compositionally biased region" description="Low complexity" evidence="6">
    <location>
        <begin position="1604"/>
        <end position="1626"/>
    </location>
</feature>
<feature type="region of interest" description="Disordered" evidence="6">
    <location>
        <begin position="683"/>
        <end position="748"/>
    </location>
</feature>
<proteinExistence type="predicted"/>
<dbReference type="InterPro" id="IPR009057">
    <property type="entry name" value="Homeodomain-like_sf"/>
</dbReference>
<dbReference type="Gene3D" id="3.30.40.10">
    <property type="entry name" value="Zinc/RING finger domain, C3HC4 (zinc finger)"/>
    <property type="match status" value="3"/>
</dbReference>
<feature type="compositionally biased region" description="Pro residues" evidence="6">
    <location>
        <begin position="1627"/>
        <end position="1648"/>
    </location>
</feature>
<evidence type="ECO:0000259" key="8">
    <source>
        <dbReference type="PROSITE" id="PS51038"/>
    </source>
</evidence>
<dbReference type="SUPFAM" id="SSF46689">
    <property type="entry name" value="Homeodomain-like"/>
    <property type="match status" value="1"/>
</dbReference>
<sequence>MEAKPCLSAPSSLSGLSGLVLARLARPKGPPTPPRGRFFLFGTSRESHPRLLPLVQTFFLSFMIHPPSPDFEFAPALSPSDHFSNPIFYSLPSTPYANSHSHHASCFWPFLLVLGTWGMPFTRPLPHLIAADTLNACCHHGPANSPASGPHLDVAHFLACTLTFTPSVLQVSPSSDPDSKISADAMTNPSGAVADKDAGADGAAPYGTRSRNRNGNARPNYAEDKDIEMDNYDYYDKNQGEMPKKSSRLATITTTAAAAMTGGETSGRVAAGGRKPLTGSAPGSDDSKASVSQAYTDASNSNGHASGGSSASSAPASRKRKAANGPAAQVAAATTTGAQSARRVASSNITSQNSTPAVWPDTNMLTFDNCKARPQNGRLVADDGTVLEANDHVYLVCEPPGEPYYLGRIMEFLHSQNDPARPVDAVRINWFYRPKDIGRKVSDTRLVIATMHSDISPLAALRGKCQIRHRAEIDHFDEYRKSPDCFWFEKLYDRYIQKHYDLIPTNLIVNVPDKVKKVLDERWKFVLVEQGRGKELTSAVKSCKRCTGYCASNDSVDCAVCRFTYHMNCVRPPLLKKPSRGFAWSCAACSRAQERKLENRHTLPDGEDDQDFLDDDEEDAQDPNTNRTTPDDDDKVHHQGTAEQIYHASLWPYRYLGLHCKPEDALDYDDRIYPRASTRIGPRNQAAVHPWPGRPVEYVKPPEIKRGKGGAKLKDIQEEKAMRGKRPKWVQDEPPGYTTRGEDYDADDPNCTATPLWIPPADKDGISTKEVIAYMDKARDTAKSHGLPEHCTNLQDVAIKDLFLQDYDYEKALAMLDKTPIAEFKEPRLTPAEEKRWEEAILKYGSELYLVKKHVKTMTAGQVTRYYYTWKKSERGKQICGNFSGRKGKKQAKRAEVVANKMADDVADDDDDSAFDTAKATEKKRSFVCLFCETTNSRQWRRAPNSMQGLLDENGVAKLPPKDRNNQPIVALCRRCAEMWRRYGVRWEDIEEVTKKVTQNGKAWKRKQDEELLKELQAAQEHGLMTPDRDSTPLSGTTSANGIEPPRKRLKVPVDRDFDPANSDGGSTSGTVLTKKKDKERTNEATPAPELPQARTLPCAVCNEMEPLGDQHVACRECRLTVHRNCYGIMDSRVQGKWLCDMCTNDKNPQVSIQYKCVLCPVEHTEQEFVEQPKLTHHKKKMSDKDRERERLEVQQARKAAEVYRKRQEELNRPANPREPLKRTADNNWVHVTCAVWTPEVKFGNSKAMEPSEGIPSIPKLRYDEVCHACNRGGNGACIPCHHCRTTFHVECARQAGHLLAFDITPVKSSRRDQFNIVTINGESGTMSAMLWCKDHIPTKTIAHRMHEVVGDSGLNALQLYAQNFKQADLTLTGTVRKANLLTTAAKAGGAAFPATRRVSSTTAANTPLAIGVAGAANGDHPNPAINATEPGEKVCISCGVDVTPRWWPIDTHQERQLTNGHYGTIGSEAQKFVEQRRFQCHKCKKLAKTPRAHATPATLSTSDSRPHHPTQAPMSKPSLRSPPAPPPLVPEYRDPRSVSQWPRPQSSHHHGHPGPPPPLPHPVHAPTIPQSHMTGARPPHSSPHAFPAPPPSSRSNHFDWHRSSPTSHHSPPARHLNGGPPSIHSVPPPPPISSLRPPPMSGPPPPVGMNHRHSPSSMYSSSLPPSPRSLRGPPPPPPPPAYVPPYHGHGGHPSHSPPRNPNGGPPLPPPRDSFAHGLHPQRSQYHSSVHVSPSGPPPGPLSAMPPHPSRDSMPPRSDARPGGASANPSLKNLLS</sequence>
<feature type="compositionally biased region" description="Acidic residues" evidence="6">
    <location>
        <begin position="605"/>
        <end position="621"/>
    </location>
</feature>
<dbReference type="STRING" id="1245745.A0A0A2W0G2"/>
<keyword evidence="2 5" id="KW-0863">Zinc-finger</keyword>
<feature type="region of interest" description="Disordered" evidence="6">
    <location>
        <begin position="599"/>
        <end position="637"/>
    </location>
</feature>
<feature type="compositionally biased region" description="Pro residues" evidence="6">
    <location>
        <begin position="1665"/>
        <end position="1684"/>
    </location>
</feature>
<dbReference type="PANTHER" id="PTHR47672">
    <property type="entry name" value="E3 UBIQUITIN-PROTEIN LIGASE SNT2"/>
    <property type="match status" value="1"/>
</dbReference>
<feature type="region of interest" description="Disordered" evidence="6">
    <location>
        <begin position="1488"/>
        <end position="1776"/>
    </location>
</feature>
<dbReference type="InterPro" id="IPR013083">
    <property type="entry name" value="Znf_RING/FYVE/PHD"/>
</dbReference>
<dbReference type="SMART" id="SM00249">
    <property type="entry name" value="PHD"/>
    <property type="match status" value="3"/>
</dbReference>
<feature type="compositionally biased region" description="Low complexity" evidence="6">
    <location>
        <begin position="298"/>
        <end position="316"/>
    </location>
</feature>
<feature type="domain" description="PHD-type" evidence="7">
    <location>
        <begin position="1096"/>
        <end position="1146"/>
    </location>
</feature>
<evidence type="ECO:0000256" key="5">
    <source>
        <dbReference type="PROSITE-ProRule" id="PRU00146"/>
    </source>
</evidence>
<evidence type="ECO:0000313" key="13">
    <source>
        <dbReference type="Proteomes" id="UP000030106"/>
    </source>
</evidence>
<dbReference type="Gene3D" id="1.10.10.60">
    <property type="entry name" value="Homeodomain-like"/>
    <property type="match status" value="1"/>
</dbReference>
<evidence type="ECO:0000256" key="6">
    <source>
        <dbReference type="SAM" id="MobiDB-lite"/>
    </source>
</evidence>
<evidence type="ECO:0000256" key="3">
    <source>
        <dbReference type="ARBA" id="ARBA00022833"/>
    </source>
</evidence>
<feature type="domain" description="PHD-type" evidence="11">
    <location>
        <begin position="1204"/>
        <end position="1337"/>
    </location>
</feature>
<keyword evidence="3" id="KW-0862">Zinc</keyword>
<dbReference type="Pfam" id="PF13832">
    <property type="entry name" value="zf-HC5HC2H_2"/>
    <property type="match status" value="1"/>
</dbReference>
<feature type="region of interest" description="Disordered" evidence="6">
    <location>
        <begin position="1021"/>
        <end position="1091"/>
    </location>
</feature>
<dbReference type="FunFam" id="2.30.30.490:FF:000018">
    <property type="entry name" value="Lid2 complex component snt2"/>
    <property type="match status" value="1"/>
</dbReference>
<evidence type="ECO:0000259" key="7">
    <source>
        <dbReference type="PROSITE" id="PS50016"/>
    </source>
</evidence>
<dbReference type="HOGENOM" id="CLU_001514_0_0_1"/>
<dbReference type="InterPro" id="IPR000949">
    <property type="entry name" value="ELM2_dom"/>
</dbReference>
<feature type="compositionally biased region" description="Polar residues" evidence="6">
    <location>
        <begin position="1032"/>
        <end position="1041"/>
    </location>
</feature>
<dbReference type="InterPro" id="IPR034732">
    <property type="entry name" value="EPHD"/>
</dbReference>
<dbReference type="PROSITE" id="PS51038">
    <property type="entry name" value="BAH"/>
    <property type="match status" value="1"/>
</dbReference>
<dbReference type="PROSITE" id="PS51805">
    <property type="entry name" value="EPHD"/>
    <property type="match status" value="1"/>
</dbReference>
<feature type="region of interest" description="Disordered" evidence="6">
    <location>
        <begin position="171"/>
        <end position="224"/>
    </location>
</feature>
<reference evidence="12 13" key="1">
    <citation type="submission" date="2012-10" db="EMBL/GenBank/DDBJ databases">
        <title>Genome sequencing and analysis of entomopathogenic fungi Beauveria bassiana D1-5.</title>
        <authorList>
            <person name="Li Q."/>
            <person name="Wang L."/>
            <person name="Zhang Z."/>
            <person name="Wang Q."/>
            <person name="Ren J."/>
            <person name="Wang M."/>
            <person name="Xu W."/>
            <person name="Wang J."/>
            <person name="Lu Y."/>
            <person name="Du Q."/>
            <person name="Sun Z."/>
        </authorList>
    </citation>
    <scope>NUCLEOTIDE SEQUENCE [LARGE SCALE GENOMIC DNA]</scope>
    <source>
        <strain evidence="12 13">D1-5</strain>
    </source>
</reference>
<dbReference type="Proteomes" id="UP000030106">
    <property type="component" value="Unassembled WGS sequence"/>
</dbReference>
<dbReference type="PANTHER" id="PTHR47672:SF1">
    <property type="entry name" value="E3 UBIQUITIN-PROTEIN LIGASE SNT2"/>
    <property type="match status" value="1"/>
</dbReference>
<feature type="region of interest" description="Disordered" evidence="6">
    <location>
        <begin position="259"/>
        <end position="357"/>
    </location>
</feature>
<feature type="compositionally biased region" description="Basic and acidic residues" evidence="6">
    <location>
        <begin position="1203"/>
        <end position="1212"/>
    </location>
</feature>
<dbReference type="InterPro" id="IPR017884">
    <property type="entry name" value="SANT_dom"/>
</dbReference>
<dbReference type="FunFam" id="3.30.40.10:FF:000899">
    <property type="entry name" value="PHD finger and BAH domain-containing protein"/>
    <property type="match status" value="1"/>
</dbReference>
<dbReference type="GO" id="GO:0004842">
    <property type="term" value="F:ubiquitin-protein transferase activity"/>
    <property type="evidence" value="ECO:0007669"/>
    <property type="project" value="TreeGrafter"/>
</dbReference>
<dbReference type="GO" id="GO:0008270">
    <property type="term" value="F:zinc ion binding"/>
    <property type="evidence" value="ECO:0007669"/>
    <property type="project" value="UniProtKB-KW"/>
</dbReference>
<evidence type="ECO:0000256" key="1">
    <source>
        <dbReference type="ARBA" id="ARBA00022723"/>
    </source>
</evidence>
<name>A0A0A2W0G2_BEABA</name>
<gene>
    <name evidence="12" type="ORF">BBAD15_g2319</name>
</gene>
<dbReference type="FunFam" id="3.30.40.10:FF:000486">
    <property type="entry name" value="PHD finger and BAH domain (Snt2)"/>
    <property type="match status" value="1"/>
</dbReference>
<dbReference type="eggNOG" id="KOG0955">
    <property type="taxonomic scope" value="Eukaryota"/>
</dbReference>
<feature type="compositionally biased region" description="Pro residues" evidence="6">
    <location>
        <begin position="1554"/>
        <end position="1564"/>
    </location>
</feature>
<dbReference type="InterPro" id="IPR043151">
    <property type="entry name" value="BAH_sf"/>
</dbReference>
<feature type="compositionally biased region" description="Basic and acidic residues" evidence="6">
    <location>
        <begin position="700"/>
        <end position="722"/>
    </location>
</feature>
<dbReference type="PROSITE" id="PS51156">
    <property type="entry name" value="ELM2"/>
    <property type="match status" value="1"/>
</dbReference>